<reference evidence="2" key="1">
    <citation type="journal article" date="2017" name="Nat. Ecol. Evol.">
        <title>Genome expansion and lineage-specific genetic innovations in the forest pathogenic fungi Armillaria.</title>
        <authorList>
            <person name="Sipos G."/>
            <person name="Prasanna A.N."/>
            <person name="Walter M.C."/>
            <person name="O'Connor E."/>
            <person name="Balint B."/>
            <person name="Krizsan K."/>
            <person name="Kiss B."/>
            <person name="Hess J."/>
            <person name="Varga T."/>
            <person name="Slot J."/>
            <person name="Riley R."/>
            <person name="Boka B."/>
            <person name="Rigling D."/>
            <person name="Barry K."/>
            <person name="Lee J."/>
            <person name="Mihaltcheva S."/>
            <person name="LaButti K."/>
            <person name="Lipzen A."/>
            <person name="Waldron R."/>
            <person name="Moloney N.M."/>
            <person name="Sperisen C."/>
            <person name="Kredics L."/>
            <person name="Vagvoelgyi C."/>
            <person name="Patrignani A."/>
            <person name="Fitzpatrick D."/>
            <person name="Nagy I."/>
            <person name="Doyle S."/>
            <person name="Anderson J.B."/>
            <person name="Grigoriev I.V."/>
            <person name="Gueldener U."/>
            <person name="Muensterkoetter M."/>
            <person name="Nagy L.G."/>
        </authorList>
    </citation>
    <scope>NUCLEOTIDE SEQUENCE [LARGE SCALE GENOMIC DNA]</scope>
    <source>
        <strain evidence="2">28-4</strain>
    </source>
</reference>
<name>A0A2H3B3Y9_9AGAR</name>
<evidence type="ECO:0000313" key="2">
    <source>
        <dbReference type="Proteomes" id="UP000218334"/>
    </source>
</evidence>
<protein>
    <submittedName>
        <fullName evidence="1">Uncharacterized protein</fullName>
    </submittedName>
</protein>
<sequence length="72" mass="7812">MGNASSRCRFGRRVAETAHHLFVSCPMFAALRSSYVARALTALQDLIDDHISYSSSPGLLLTSTNCLCLIHG</sequence>
<accession>A0A2H3B3Y9</accession>
<dbReference type="EMBL" id="KZ293444">
    <property type="protein sequence ID" value="PBK65619.1"/>
    <property type="molecule type" value="Genomic_DNA"/>
</dbReference>
<keyword evidence="2" id="KW-1185">Reference proteome</keyword>
<evidence type="ECO:0000313" key="1">
    <source>
        <dbReference type="EMBL" id="PBK65619.1"/>
    </source>
</evidence>
<proteinExistence type="predicted"/>
<dbReference type="AlphaFoldDB" id="A0A2H3B3Y9"/>
<organism evidence="1 2">
    <name type="scientific">Armillaria solidipes</name>
    <dbReference type="NCBI Taxonomy" id="1076256"/>
    <lineage>
        <taxon>Eukaryota</taxon>
        <taxon>Fungi</taxon>
        <taxon>Dikarya</taxon>
        <taxon>Basidiomycota</taxon>
        <taxon>Agaricomycotina</taxon>
        <taxon>Agaricomycetes</taxon>
        <taxon>Agaricomycetidae</taxon>
        <taxon>Agaricales</taxon>
        <taxon>Marasmiineae</taxon>
        <taxon>Physalacriaceae</taxon>
        <taxon>Armillaria</taxon>
    </lineage>
</organism>
<dbReference type="Proteomes" id="UP000218334">
    <property type="component" value="Unassembled WGS sequence"/>
</dbReference>
<gene>
    <name evidence="1" type="ORF">ARMSODRAFT_960991</name>
</gene>